<keyword evidence="2" id="KW-1185">Reference proteome</keyword>
<organism evidence="1 2">
    <name type="scientific">Pseudohaliea rubra DSM 19751</name>
    <dbReference type="NCBI Taxonomy" id="1265313"/>
    <lineage>
        <taxon>Bacteria</taxon>
        <taxon>Pseudomonadati</taxon>
        <taxon>Pseudomonadota</taxon>
        <taxon>Gammaproteobacteria</taxon>
        <taxon>Cellvibrionales</taxon>
        <taxon>Halieaceae</taxon>
        <taxon>Pseudohaliea</taxon>
    </lineage>
</organism>
<evidence type="ECO:0000313" key="2">
    <source>
        <dbReference type="Proteomes" id="UP000029640"/>
    </source>
</evidence>
<proteinExistence type="predicted"/>
<dbReference type="EMBL" id="AUVB01000013">
    <property type="protein sequence ID" value="KGE04950.1"/>
    <property type="molecule type" value="Genomic_DNA"/>
</dbReference>
<dbReference type="PROSITE" id="PS51257">
    <property type="entry name" value="PROKAR_LIPOPROTEIN"/>
    <property type="match status" value="1"/>
</dbReference>
<accession>A0A095VU95</accession>
<name>A0A095VU95_9GAMM</name>
<sequence>MRLSPVLFVWSGLGAACAPVVRCVLRWRGTIGRGVVAGLLVTVLVSRLDRSQCPGGKHVDGNPESGL</sequence>
<dbReference type="AlphaFoldDB" id="A0A095VU95"/>
<gene>
    <name evidence="1" type="ORF">HRUBRA_00423</name>
</gene>
<protein>
    <submittedName>
        <fullName evidence="1">Uncharacterized protein</fullName>
    </submittedName>
</protein>
<dbReference type="Proteomes" id="UP000029640">
    <property type="component" value="Unassembled WGS sequence"/>
</dbReference>
<reference evidence="1 2" key="1">
    <citation type="journal article" date="2014" name="Genome Announc.">
        <title>Genome Sequence of Gammaproteobacterial Pseudohaliea rubra Type Strain DSM 19751, Isolated from Coastal Seawater of the Mediterranean Sea.</title>
        <authorList>
            <person name="Spring S."/>
            <person name="Fiebig A."/>
            <person name="Riedel T."/>
            <person name="Goker M."/>
            <person name="Klenk H.P."/>
        </authorList>
    </citation>
    <scope>NUCLEOTIDE SEQUENCE [LARGE SCALE GENOMIC DNA]</scope>
    <source>
        <strain evidence="1 2">DSM 19751</strain>
    </source>
</reference>
<dbReference type="STRING" id="1265313.HRUBRA_00423"/>
<evidence type="ECO:0000313" key="1">
    <source>
        <dbReference type="EMBL" id="KGE04950.1"/>
    </source>
</evidence>
<dbReference type="HOGENOM" id="CLU_2806521_0_0_6"/>
<comment type="caution">
    <text evidence="1">The sequence shown here is derived from an EMBL/GenBank/DDBJ whole genome shotgun (WGS) entry which is preliminary data.</text>
</comment>